<name>A0A812LHK5_9DINO</name>
<evidence type="ECO:0000313" key="5">
    <source>
        <dbReference type="EMBL" id="CAE7246236.1"/>
    </source>
</evidence>
<keyword evidence="2" id="KW-1133">Transmembrane helix</keyword>
<feature type="transmembrane region" description="Helical" evidence="2">
    <location>
        <begin position="186"/>
        <end position="206"/>
    </location>
</feature>
<dbReference type="EMBL" id="CAJNDS010001071">
    <property type="protein sequence ID" value="CAE7246236.1"/>
    <property type="molecule type" value="Genomic_DNA"/>
</dbReference>
<evidence type="ECO:0000256" key="2">
    <source>
        <dbReference type="SAM" id="Phobius"/>
    </source>
</evidence>
<feature type="compositionally biased region" description="Low complexity" evidence="1">
    <location>
        <begin position="1083"/>
        <end position="1112"/>
    </location>
</feature>
<feature type="transmembrane region" description="Helical" evidence="2">
    <location>
        <begin position="795"/>
        <end position="816"/>
    </location>
</feature>
<dbReference type="InterPro" id="IPR029006">
    <property type="entry name" value="ADF-H/Gelsolin-like_dom_sf"/>
</dbReference>
<feature type="transmembrane region" description="Helical" evidence="2">
    <location>
        <begin position="836"/>
        <end position="856"/>
    </location>
</feature>
<dbReference type="AlphaFoldDB" id="A0A812LHK5"/>
<gene>
    <name evidence="5" type="ORF">SNAT2548_LOCUS11688</name>
</gene>
<feature type="transmembrane region" description="Helical" evidence="2">
    <location>
        <begin position="268"/>
        <end position="289"/>
    </location>
</feature>
<feature type="region of interest" description="Disordered" evidence="1">
    <location>
        <begin position="1071"/>
        <end position="1135"/>
    </location>
</feature>
<dbReference type="Gene3D" id="3.40.20.10">
    <property type="entry name" value="Severin"/>
    <property type="match status" value="1"/>
</dbReference>
<feature type="transmembrane region" description="Helical" evidence="2">
    <location>
        <begin position="325"/>
        <end position="345"/>
    </location>
</feature>
<dbReference type="OrthoDB" id="197273at2759"/>
<keyword evidence="3" id="KW-0732">Signal</keyword>
<dbReference type="InterPro" id="IPR036886">
    <property type="entry name" value="Villin_headpiece_dom_sf"/>
</dbReference>
<protein>
    <recommendedName>
        <fullName evidence="4">HP domain-containing protein</fullName>
    </recommendedName>
</protein>
<dbReference type="PROSITE" id="PS51089">
    <property type="entry name" value="HP"/>
    <property type="match status" value="1"/>
</dbReference>
<dbReference type="SMART" id="SM00153">
    <property type="entry name" value="VHP"/>
    <property type="match status" value="1"/>
</dbReference>
<evidence type="ECO:0000313" key="6">
    <source>
        <dbReference type="Proteomes" id="UP000604046"/>
    </source>
</evidence>
<dbReference type="Proteomes" id="UP000604046">
    <property type="component" value="Unassembled WGS sequence"/>
</dbReference>
<dbReference type="Pfam" id="PF02209">
    <property type="entry name" value="VHP"/>
    <property type="match status" value="1"/>
</dbReference>
<dbReference type="GO" id="GO:0003779">
    <property type="term" value="F:actin binding"/>
    <property type="evidence" value="ECO:0007669"/>
    <property type="project" value="InterPro"/>
</dbReference>
<keyword evidence="2" id="KW-0472">Membrane</keyword>
<feature type="domain" description="HP" evidence="4">
    <location>
        <begin position="1169"/>
        <end position="1229"/>
    </location>
</feature>
<dbReference type="GO" id="GO:0007010">
    <property type="term" value="P:cytoskeleton organization"/>
    <property type="evidence" value="ECO:0007669"/>
    <property type="project" value="InterPro"/>
</dbReference>
<feature type="transmembrane region" description="Helical" evidence="2">
    <location>
        <begin position="583"/>
        <end position="608"/>
    </location>
</feature>
<comment type="caution">
    <text evidence="5">The sequence shown here is derived from an EMBL/GenBank/DDBJ whole genome shotgun (WGS) entry which is preliminary data.</text>
</comment>
<reference evidence="5" key="1">
    <citation type="submission" date="2021-02" db="EMBL/GenBank/DDBJ databases">
        <authorList>
            <person name="Dougan E. K."/>
            <person name="Rhodes N."/>
            <person name="Thang M."/>
            <person name="Chan C."/>
        </authorList>
    </citation>
    <scope>NUCLEOTIDE SEQUENCE</scope>
</reference>
<dbReference type="Gene3D" id="1.10.950.10">
    <property type="entry name" value="Villin headpiece domain"/>
    <property type="match status" value="1"/>
</dbReference>
<evidence type="ECO:0000256" key="1">
    <source>
        <dbReference type="SAM" id="MobiDB-lite"/>
    </source>
</evidence>
<dbReference type="InterPro" id="IPR003128">
    <property type="entry name" value="Villin_headpiece"/>
</dbReference>
<dbReference type="InterPro" id="IPR002108">
    <property type="entry name" value="ADF-H"/>
</dbReference>
<sequence>MSFRVQAAVFAIIASEAIAGSCRDETCAVKDRSLIQKQALSATQKVESLAEVDRPPRIFRNIIPEPAEPSETAVSSDTSICEQNIFARKDLCPSQCPFAAEMESKFCHFRCVQKNQCGDPSTGTLRNASIPDEKLHLCRHCQVEACKTCKAGPPGASGKDLERCVQCFPGYTLTAEGECEMKGEGVFAAIAAVGAVVAVVVVLWYLSVVFRPCINQAGIDEGCEGQERSMILQPYQPGTESEPYPMNTNLLTTNIAGAGTMLFFRFQFALLFWALTLLAVWLGFCFLVSQDLLILGNREAKSPQVLCAVVRWGRERQLDLVWTKVAWLAFAYIFSVAGAAIYAVLSAKLYTDVDSDTDSMADFTAKLDGLPPFSGDQKVEEVLKQKVREATGVEVVGVSVAWNYKDCKGRVGEALEKELGLFDAPASEASAAGAPGEGEGLNDKITRTILEAWHVHLQHAHHAPSDEATKQMLLDMKSSSVAYVVFATEAAKSAAVDAVKRSGLLINSSTCTLSKVNVEPEELLWANMAVTPGQQKANLFQGTMLVSGACLLWTLLLYLPYAFYMASFTYANGDEPGEFSEGIFITLVVLSQIGLFVCSSIASKMAGFHSEDEVHRSYTIFYNAALVLNLGLDITLQAYLSYLQMVGVGVHTADGQLLGAMTDFQDIFESYPMQKSLGKLLFKYCWPCTFFVPFLFEPIVAQVLPRHIARILVGANPRIRGELAEKAFELSEMEPGRYADLIFNVILVTCIPFVSPAYMALTFGALIVSHIYLYIYDRVKVLRFVCKYKWSSPAVHNLAQQLFIIPVAILAGALVFKANQESGGRQLGSGLLKGPFLWWGIVAAMVLHSIIHLVMLKVIWSIFGEESDGADSTQQYETVAQRCPATYFSTNPVHCLRSKFILEHKPAQAIYAVGKEHLMVANTTIGILSANLDAEGGRGRLTSALEGPQIPSSVCAVGSPGSCFEKKGSGMPVQDCFGLLALLSVVIAKLDSEELGAEILEAPSISALRGKLPAEPCFVVTPGAGNRLVFITWLPEGVAVRQKMKTSTFKASVVENVRSFIGEMELSLAEAGDDDDLEDDLGAPRAAAPEEPAPAPKAAGPRPPAGGIALPGFGPPSPLKPTSPSTGEGGYSQSSPLFQEKEKLDEKSVFGAKPSAVAGVAPPQPQSAAVVTEFFSLQELQDSSFWKEKNVVATERERYLRDDVFQTLFGMDKEAFAKLPKWKRDNKKK</sequence>
<keyword evidence="6" id="KW-1185">Reference proteome</keyword>
<evidence type="ECO:0000259" key="4">
    <source>
        <dbReference type="PROSITE" id="PS51089"/>
    </source>
</evidence>
<feature type="transmembrane region" description="Helical" evidence="2">
    <location>
        <begin position="620"/>
        <end position="640"/>
    </location>
</feature>
<proteinExistence type="predicted"/>
<organism evidence="5 6">
    <name type="scientific">Symbiodinium natans</name>
    <dbReference type="NCBI Taxonomy" id="878477"/>
    <lineage>
        <taxon>Eukaryota</taxon>
        <taxon>Sar</taxon>
        <taxon>Alveolata</taxon>
        <taxon>Dinophyceae</taxon>
        <taxon>Suessiales</taxon>
        <taxon>Symbiodiniaceae</taxon>
        <taxon>Symbiodinium</taxon>
    </lineage>
</organism>
<feature type="non-terminal residue" evidence="5">
    <location>
        <position position="1229"/>
    </location>
</feature>
<feature type="signal peptide" evidence="3">
    <location>
        <begin position="1"/>
        <end position="19"/>
    </location>
</feature>
<dbReference type="Pfam" id="PF00241">
    <property type="entry name" value="Cofilin_ADF"/>
    <property type="match status" value="1"/>
</dbReference>
<dbReference type="SUPFAM" id="SSF47050">
    <property type="entry name" value="VHP, Villin headpiece domain"/>
    <property type="match status" value="1"/>
</dbReference>
<feature type="transmembrane region" description="Helical" evidence="2">
    <location>
        <begin position="544"/>
        <end position="563"/>
    </location>
</feature>
<feature type="transmembrane region" description="Helical" evidence="2">
    <location>
        <begin position="741"/>
        <end position="774"/>
    </location>
</feature>
<evidence type="ECO:0000256" key="3">
    <source>
        <dbReference type="SAM" id="SignalP"/>
    </source>
</evidence>
<dbReference type="SUPFAM" id="SSF55753">
    <property type="entry name" value="Actin depolymerizing proteins"/>
    <property type="match status" value="1"/>
</dbReference>
<keyword evidence="2" id="KW-0812">Transmembrane</keyword>
<feature type="compositionally biased region" description="Acidic residues" evidence="1">
    <location>
        <begin position="1071"/>
        <end position="1081"/>
    </location>
</feature>
<dbReference type="CDD" id="cd00013">
    <property type="entry name" value="ADF_gelsolin"/>
    <property type="match status" value="1"/>
</dbReference>
<accession>A0A812LHK5</accession>
<feature type="chain" id="PRO_5032945209" description="HP domain-containing protein" evidence="3">
    <location>
        <begin position="20"/>
        <end position="1229"/>
    </location>
</feature>